<dbReference type="EMBL" id="GG666513">
    <property type="protein sequence ID" value="EEN60377.1"/>
    <property type="molecule type" value="Genomic_DNA"/>
</dbReference>
<dbReference type="InterPro" id="IPR036691">
    <property type="entry name" value="Endo/exonu/phosph_ase_sf"/>
</dbReference>
<sequence>MKTSSDSLNVASFNCRSVKNSASAVKDLCQMSDIVLLQEHWLLPNDLNFLSSLDKDFLTYGTSAVDIGNGPLCEVTVLWRKSLGITVSIVSEDDDRILAIRITNDAFGLANDMAFCEKKTNCMYFPCKRVRLQVMPPSVTLNSRPLPYVQSVSYLGFHITSDLSDDDSIRNQTRYLYTKANTLSRTFGSCSAEAKRLLFMSHCCPLYCVQVWSNHSAAELQRVRVAFHDALKIITSQPRSSSNSCLFALMRVDTFDARRRKLTHSFAARLLASQNDIIRVLSDFDVIATSMFWKSYGQVHRPRARV</sequence>
<name>C3YHE1_BRAFL</name>
<proteinExistence type="predicted"/>
<organism>
    <name type="scientific">Branchiostoma floridae</name>
    <name type="common">Florida lancelet</name>
    <name type="synonym">Amphioxus</name>
    <dbReference type="NCBI Taxonomy" id="7739"/>
    <lineage>
        <taxon>Eukaryota</taxon>
        <taxon>Metazoa</taxon>
        <taxon>Chordata</taxon>
        <taxon>Cephalochordata</taxon>
        <taxon>Leptocardii</taxon>
        <taxon>Amphioxiformes</taxon>
        <taxon>Branchiostomatidae</taxon>
        <taxon>Branchiostoma</taxon>
    </lineage>
</organism>
<evidence type="ECO:0008006" key="2">
    <source>
        <dbReference type="Google" id="ProtNLM"/>
    </source>
</evidence>
<dbReference type="AlphaFoldDB" id="C3YHE1"/>
<dbReference type="InParanoid" id="C3YHE1"/>
<dbReference type="eggNOG" id="ENOG502S8XH">
    <property type="taxonomic scope" value="Eukaryota"/>
</dbReference>
<gene>
    <name evidence="1" type="ORF">BRAFLDRAFT_85458</name>
</gene>
<accession>C3YHE1</accession>
<protein>
    <recommendedName>
        <fullName evidence="2">Endonuclease/exonuclease/phosphatase domain-containing protein</fullName>
    </recommendedName>
</protein>
<evidence type="ECO:0000313" key="1">
    <source>
        <dbReference type="EMBL" id="EEN60377.1"/>
    </source>
</evidence>
<dbReference type="SUPFAM" id="SSF56219">
    <property type="entry name" value="DNase I-like"/>
    <property type="match status" value="1"/>
</dbReference>
<reference evidence="1" key="1">
    <citation type="journal article" date="2008" name="Nature">
        <title>The amphioxus genome and the evolution of the chordate karyotype.</title>
        <authorList>
            <consortium name="US DOE Joint Genome Institute (JGI-PGF)"/>
            <person name="Putnam N.H."/>
            <person name="Butts T."/>
            <person name="Ferrier D.E.K."/>
            <person name="Furlong R.F."/>
            <person name="Hellsten U."/>
            <person name="Kawashima T."/>
            <person name="Robinson-Rechavi M."/>
            <person name="Shoguchi E."/>
            <person name="Terry A."/>
            <person name="Yu J.-K."/>
            <person name="Benito-Gutierrez E.L."/>
            <person name="Dubchak I."/>
            <person name="Garcia-Fernandez J."/>
            <person name="Gibson-Brown J.J."/>
            <person name="Grigoriev I.V."/>
            <person name="Horton A.C."/>
            <person name="de Jong P.J."/>
            <person name="Jurka J."/>
            <person name="Kapitonov V.V."/>
            <person name="Kohara Y."/>
            <person name="Kuroki Y."/>
            <person name="Lindquist E."/>
            <person name="Lucas S."/>
            <person name="Osoegawa K."/>
            <person name="Pennacchio L.A."/>
            <person name="Salamov A.A."/>
            <person name="Satou Y."/>
            <person name="Sauka-Spengler T."/>
            <person name="Schmutz J."/>
            <person name="Shin-I T."/>
            <person name="Toyoda A."/>
            <person name="Bronner-Fraser M."/>
            <person name="Fujiyama A."/>
            <person name="Holland L.Z."/>
            <person name="Holland P.W.H."/>
            <person name="Satoh N."/>
            <person name="Rokhsar D.S."/>
        </authorList>
    </citation>
    <scope>NUCLEOTIDE SEQUENCE [LARGE SCALE GENOMIC DNA]</scope>
    <source>
        <strain evidence="1">S238N-H82</strain>
        <tissue evidence="1">Testes</tissue>
    </source>
</reference>
<dbReference type="Gene3D" id="3.60.10.10">
    <property type="entry name" value="Endonuclease/exonuclease/phosphatase"/>
    <property type="match status" value="1"/>
</dbReference>